<dbReference type="RefSeq" id="WP_105591531.1">
    <property type="nucleotide sequence ID" value="NZ_PDET01000002.1"/>
</dbReference>
<comment type="caution">
    <text evidence="1">The sequence shown here is derived from an EMBL/GenBank/DDBJ whole genome shotgun (WGS) entry which is preliminary data.</text>
</comment>
<evidence type="ECO:0000313" key="1">
    <source>
        <dbReference type="EMBL" id="PRD16948.1"/>
    </source>
</evidence>
<protein>
    <submittedName>
        <fullName evidence="1">Uncharacterized protein</fullName>
    </submittedName>
</protein>
<dbReference type="OrthoDB" id="982578at2"/>
<sequence>MAKNKAVNAGVDALTGFEFQRNCALYILLDNFNSFINKNFFICIEHHDDFLFCYKTDCLVYINEIYAYQAKKLSGKIWTIDARFSEMVSKILLVGDNLKNDSFEKSEDYRHQLTFISNTEMELKYSPLKKLKDEGATEQIVKINEQNSTCVYDKLHESIKVKIEKKITEVCNEESSVFHRKELSNLNIQWVDFPRTAAKQKESLIGLMVRKFPHIADSKAAIDVILTLFRDVETVYNQGQEIRLLDPTKRVEGEDIKKVMNMIDSQQKAFDYWRAAAQQFSIKFRIPLNIQKNHESYILNSFELLKDMSNYDYQIIKDFVRNNDYTTQFFSLQDVLTAYVDNIRKSHSINLGNIDAFFAVLCSYVECYD</sequence>
<organism evidence="1 2">
    <name type="scientific">Pantoea coffeiphila</name>
    <dbReference type="NCBI Taxonomy" id="1465635"/>
    <lineage>
        <taxon>Bacteria</taxon>
        <taxon>Pseudomonadati</taxon>
        <taxon>Pseudomonadota</taxon>
        <taxon>Gammaproteobacteria</taxon>
        <taxon>Enterobacterales</taxon>
        <taxon>Erwiniaceae</taxon>
        <taxon>Pantoea</taxon>
    </lineage>
</organism>
<proteinExistence type="predicted"/>
<dbReference type="Proteomes" id="UP000239181">
    <property type="component" value="Unassembled WGS sequence"/>
</dbReference>
<dbReference type="AlphaFoldDB" id="A0A2S9IGQ0"/>
<accession>A0A2S9IGQ0</accession>
<reference evidence="1 2" key="1">
    <citation type="submission" date="2017-10" db="EMBL/GenBank/DDBJ databases">
        <title>Draft genome of two endophytic bacteria isolated from 'guarana' Paullinia cupana (Mart.) Ducke.</title>
        <authorList>
            <person name="Siqueira K.A."/>
            <person name="Liotti R.G."/>
            <person name="Mendes T.A."/>
            <person name="Soares M.A."/>
        </authorList>
    </citation>
    <scope>NUCLEOTIDE SEQUENCE [LARGE SCALE GENOMIC DNA]</scope>
    <source>
        <strain evidence="1 2">342</strain>
    </source>
</reference>
<dbReference type="EMBL" id="PDET01000002">
    <property type="protein sequence ID" value="PRD16948.1"/>
    <property type="molecule type" value="Genomic_DNA"/>
</dbReference>
<name>A0A2S9IGQ0_9GAMM</name>
<keyword evidence="2" id="KW-1185">Reference proteome</keyword>
<evidence type="ECO:0000313" key="2">
    <source>
        <dbReference type="Proteomes" id="UP000239181"/>
    </source>
</evidence>
<gene>
    <name evidence="1" type="ORF">CQW29_04605</name>
</gene>